<dbReference type="PATRIC" id="fig|1304284.3.peg.282"/>
<feature type="binding site" evidence="6">
    <location>
        <position position="73"/>
    </location>
    <ligand>
        <name>dimethylallyl diphosphate</name>
        <dbReference type="ChEBI" id="CHEBI:57623"/>
    </ligand>
</feature>
<dbReference type="CDD" id="cd04465">
    <property type="entry name" value="S1_RPS1_repeat_ec2_hs2"/>
    <property type="match status" value="1"/>
</dbReference>
<evidence type="ECO:0000256" key="3">
    <source>
        <dbReference type="ARBA" id="ARBA00023004"/>
    </source>
</evidence>
<comment type="similarity">
    <text evidence="6">Belongs to the IspH family.</text>
</comment>
<feature type="binding site" evidence="6">
    <location>
        <position position="219"/>
    </location>
    <ligand>
        <name>isopentenyl diphosphate</name>
        <dbReference type="ChEBI" id="CHEBI:128769"/>
    </ligand>
</feature>
<dbReference type="PANTHER" id="PTHR30426">
    <property type="entry name" value="4-HYDROXY-3-METHYLBUT-2-ENYL DIPHOSPHATE REDUCTASE"/>
    <property type="match status" value="1"/>
</dbReference>
<dbReference type="GO" id="GO:0016114">
    <property type="term" value="P:terpenoid biosynthetic process"/>
    <property type="evidence" value="ECO:0007669"/>
    <property type="project" value="UniProtKB-UniRule"/>
</dbReference>
<keyword evidence="9" id="KW-0687">Ribonucleoprotein</keyword>
<feature type="binding site" evidence="6">
    <location>
        <position position="73"/>
    </location>
    <ligand>
        <name>(2E)-4-hydroxy-3-methylbut-2-enyl diphosphate</name>
        <dbReference type="ChEBI" id="CHEBI:128753"/>
    </ligand>
</feature>
<dbReference type="CDD" id="cd05688">
    <property type="entry name" value="S1_RPS1_repeat_ec3"/>
    <property type="match status" value="1"/>
</dbReference>
<evidence type="ECO:0000256" key="7">
    <source>
        <dbReference type="SAM" id="Coils"/>
    </source>
</evidence>
<dbReference type="NCBIfam" id="NF009024">
    <property type="entry name" value="PRK12360.1"/>
    <property type="match status" value="1"/>
</dbReference>
<keyword evidence="7" id="KW-0175">Coiled coil</keyword>
<dbReference type="GO" id="GO:0005737">
    <property type="term" value="C:cytoplasm"/>
    <property type="evidence" value="ECO:0007669"/>
    <property type="project" value="UniProtKB-ARBA"/>
</dbReference>
<dbReference type="InterPro" id="IPR035104">
    <property type="entry name" value="Ribosomal_protein_S1-like"/>
</dbReference>
<dbReference type="InterPro" id="IPR003451">
    <property type="entry name" value="LytB/IspH"/>
</dbReference>
<feature type="binding site" evidence="6">
    <location>
        <position position="123"/>
    </location>
    <ligand>
        <name>isopentenyl diphosphate</name>
        <dbReference type="ChEBI" id="CHEBI:128769"/>
    </ligand>
</feature>
<evidence type="ECO:0000256" key="4">
    <source>
        <dbReference type="ARBA" id="ARBA00023014"/>
    </source>
</evidence>
<keyword evidence="1 6" id="KW-0004">4Fe-4S</keyword>
<dbReference type="eggNOG" id="COG0761">
    <property type="taxonomic scope" value="Bacteria"/>
</dbReference>
<feature type="binding site" evidence="6">
    <location>
        <position position="219"/>
    </location>
    <ligand>
        <name>(2E)-4-hydroxy-3-methylbut-2-enyl diphosphate</name>
        <dbReference type="ChEBI" id="CHEBI:128753"/>
    </ligand>
</feature>
<feature type="binding site" evidence="6">
    <location>
        <position position="41"/>
    </location>
    <ligand>
        <name>(2E)-4-hydroxy-3-methylbut-2-enyl diphosphate</name>
        <dbReference type="ChEBI" id="CHEBI:128753"/>
    </ligand>
</feature>
<feature type="binding site" evidence="6">
    <location>
        <position position="218"/>
    </location>
    <ligand>
        <name>(2E)-4-hydroxy-3-methylbut-2-enyl diphosphate</name>
        <dbReference type="ChEBI" id="CHEBI:128753"/>
    </ligand>
</feature>
<comment type="function">
    <text evidence="6">Catalyzes the conversion of 1-hydroxy-2-methyl-2-(E)-butenyl 4-diphosphate (HMBPP) into a mixture of isopentenyl diphosphate (IPP) and dimethylallyl diphosphate (DMAPP). Acts in the terminal step of the DOXP/MEP pathway for isoprenoid precursor biosynthesis.</text>
</comment>
<dbReference type="InterPro" id="IPR012340">
    <property type="entry name" value="NA-bd_OB-fold"/>
</dbReference>
<dbReference type="FunFam" id="2.40.50.140:FF:000051">
    <property type="entry name" value="RNA-binding transcriptional accessory protein"/>
    <property type="match status" value="1"/>
</dbReference>
<dbReference type="Gene3D" id="2.40.50.140">
    <property type="entry name" value="Nucleic acid-binding proteins"/>
    <property type="match status" value="4"/>
</dbReference>
<dbReference type="GO" id="GO:0003729">
    <property type="term" value="F:mRNA binding"/>
    <property type="evidence" value="ECO:0007669"/>
    <property type="project" value="UniProtKB-ARBA"/>
</dbReference>
<comment type="catalytic activity">
    <reaction evidence="6">
        <text>isopentenyl diphosphate + 2 oxidized [2Fe-2S]-[ferredoxin] + H2O = (2E)-4-hydroxy-3-methylbut-2-enyl diphosphate + 2 reduced [2Fe-2S]-[ferredoxin] + 2 H(+)</text>
        <dbReference type="Rhea" id="RHEA:24488"/>
        <dbReference type="Rhea" id="RHEA-COMP:10000"/>
        <dbReference type="Rhea" id="RHEA-COMP:10001"/>
        <dbReference type="ChEBI" id="CHEBI:15377"/>
        <dbReference type="ChEBI" id="CHEBI:15378"/>
        <dbReference type="ChEBI" id="CHEBI:33737"/>
        <dbReference type="ChEBI" id="CHEBI:33738"/>
        <dbReference type="ChEBI" id="CHEBI:128753"/>
        <dbReference type="ChEBI" id="CHEBI:128769"/>
        <dbReference type="EC" id="1.17.7.4"/>
    </reaction>
</comment>
<keyword evidence="3 6" id="KW-0408">Iron</keyword>
<feature type="binding site" evidence="6">
    <location>
        <position position="12"/>
    </location>
    <ligand>
        <name>[4Fe-4S] cluster</name>
        <dbReference type="ChEBI" id="CHEBI:49883"/>
    </ligand>
</feature>
<dbReference type="SUPFAM" id="SSF50249">
    <property type="entry name" value="Nucleic acid-binding proteins"/>
    <property type="match status" value="4"/>
</dbReference>
<feature type="binding site" evidence="6">
    <location>
        <position position="218"/>
    </location>
    <ligand>
        <name>dimethylallyl diphosphate</name>
        <dbReference type="ChEBI" id="CHEBI:57623"/>
    </ligand>
</feature>
<feature type="domain" description="S1 motif" evidence="8">
    <location>
        <begin position="298"/>
        <end position="367"/>
    </location>
</feature>
<feature type="binding site" evidence="6">
    <location>
        <position position="217"/>
    </location>
    <ligand>
        <name>isopentenyl diphosphate</name>
        <dbReference type="ChEBI" id="CHEBI:128769"/>
    </ligand>
</feature>
<dbReference type="eggNOG" id="COG0539">
    <property type="taxonomic scope" value="Bacteria"/>
</dbReference>
<keyword evidence="6" id="KW-0560">Oxidoreductase</keyword>
<comment type="catalytic activity">
    <reaction evidence="6">
        <text>dimethylallyl diphosphate + 2 oxidized [2Fe-2S]-[ferredoxin] + H2O = (2E)-4-hydroxy-3-methylbut-2-enyl diphosphate + 2 reduced [2Fe-2S]-[ferredoxin] + 2 H(+)</text>
        <dbReference type="Rhea" id="RHEA:24825"/>
        <dbReference type="Rhea" id="RHEA-COMP:10000"/>
        <dbReference type="Rhea" id="RHEA-COMP:10001"/>
        <dbReference type="ChEBI" id="CHEBI:15377"/>
        <dbReference type="ChEBI" id="CHEBI:15378"/>
        <dbReference type="ChEBI" id="CHEBI:33737"/>
        <dbReference type="ChEBI" id="CHEBI:33738"/>
        <dbReference type="ChEBI" id="CHEBI:57623"/>
        <dbReference type="ChEBI" id="CHEBI:128753"/>
        <dbReference type="EC" id="1.17.7.4"/>
    </reaction>
</comment>
<feature type="binding site" evidence="6">
    <location>
        <position position="218"/>
    </location>
    <ligand>
        <name>isopentenyl diphosphate</name>
        <dbReference type="ChEBI" id="CHEBI:128769"/>
    </ligand>
</feature>
<dbReference type="Proteomes" id="UP000013378">
    <property type="component" value="Unassembled WGS sequence"/>
</dbReference>
<dbReference type="EMBL" id="ARZA01000042">
    <property type="protein sequence ID" value="EOD01639.1"/>
    <property type="molecule type" value="Genomic_DNA"/>
</dbReference>
<dbReference type="Pfam" id="PF00575">
    <property type="entry name" value="S1"/>
    <property type="match status" value="4"/>
</dbReference>
<evidence type="ECO:0000259" key="8">
    <source>
        <dbReference type="PROSITE" id="PS50126"/>
    </source>
</evidence>
<organism evidence="9 10">
    <name type="scientific">Caldisalinibacter kiritimatiensis</name>
    <dbReference type="NCBI Taxonomy" id="1304284"/>
    <lineage>
        <taxon>Bacteria</taxon>
        <taxon>Bacillati</taxon>
        <taxon>Bacillota</taxon>
        <taxon>Tissierellia</taxon>
        <taxon>Tissierellales</taxon>
        <taxon>Thermohalobacteraceae</taxon>
        <taxon>Caldisalinibacter</taxon>
    </lineage>
</organism>
<comment type="function">
    <text evidence="5">Binds mRNA; thus facilitating recognition of the initiation point. It is needed to translate mRNA with a short Shine-Dalgarno (SD) purine-rich sequence.</text>
</comment>
<evidence type="ECO:0000256" key="5">
    <source>
        <dbReference type="ARBA" id="ARBA00025604"/>
    </source>
</evidence>
<dbReference type="Gene3D" id="3.40.1010.20">
    <property type="entry name" value="4-hydroxy-3-methylbut-2-enyl diphosphate reductase, catalytic domain"/>
    <property type="match status" value="2"/>
</dbReference>
<dbReference type="AlphaFoldDB" id="R1CYI5"/>
<dbReference type="OrthoDB" id="9804077at2"/>
<dbReference type="GO" id="GO:0050992">
    <property type="term" value="P:dimethylallyl diphosphate biosynthetic process"/>
    <property type="evidence" value="ECO:0007669"/>
    <property type="project" value="UniProtKB-UniRule"/>
</dbReference>
<dbReference type="NCBIfam" id="NF005208">
    <property type="entry name" value="PRK06676.1"/>
    <property type="match status" value="1"/>
</dbReference>
<protein>
    <recommendedName>
        <fullName evidence="6">4-hydroxy-3-methylbut-2-enyl diphosphate reductase</fullName>
        <shortName evidence="6">HMBPP reductase</shortName>
        <ecNumber evidence="6">1.17.7.4</ecNumber>
    </recommendedName>
</protein>
<feature type="binding site" evidence="6">
    <location>
        <position position="217"/>
    </location>
    <ligand>
        <name>(2E)-4-hydroxy-3-methylbut-2-enyl diphosphate</name>
        <dbReference type="ChEBI" id="CHEBI:128753"/>
    </ligand>
</feature>
<dbReference type="CDD" id="cd13944">
    <property type="entry name" value="lytB_ispH"/>
    <property type="match status" value="1"/>
</dbReference>
<feature type="binding site" evidence="6">
    <location>
        <position position="41"/>
    </location>
    <ligand>
        <name>dimethylallyl diphosphate</name>
        <dbReference type="ChEBI" id="CHEBI:57623"/>
    </ligand>
</feature>
<feature type="binding site" evidence="6">
    <location>
        <position position="261"/>
    </location>
    <ligand>
        <name>isopentenyl diphosphate</name>
        <dbReference type="ChEBI" id="CHEBI:128769"/>
    </ligand>
</feature>
<dbReference type="SMART" id="SM00316">
    <property type="entry name" value="S1"/>
    <property type="match status" value="4"/>
</dbReference>
<feature type="binding site" evidence="6">
    <location>
        <position position="261"/>
    </location>
    <ligand>
        <name>(2E)-4-hydroxy-3-methylbut-2-enyl diphosphate</name>
        <dbReference type="ChEBI" id="CHEBI:128753"/>
    </ligand>
</feature>
<gene>
    <name evidence="6" type="primary">ispH</name>
    <name evidence="9" type="ORF">L21TH_0287</name>
</gene>
<dbReference type="Pfam" id="PF02401">
    <property type="entry name" value="LYTB"/>
    <property type="match status" value="1"/>
</dbReference>
<evidence type="ECO:0000313" key="9">
    <source>
        <dbReference type="EMBL" id="EOD01639.1"/>
    </source>
</evidence>
<feature type="domain" description="S1 motif" evidence="8">
    <location>
        <begin position="557"/>
        <end position="626"/>
    </location>
</feature>
<feature type="domain" description="S1 motif" evidence="8">
    <location>
        <begin position="472"/>
        <end position="540"/>
    </location>
</feature>
<keyword evidence="4 6" id="KW-0411">Iron-sulfur</keyword>
<feature type="binding site" evidence="6">
    <location>
        <position position="219"/>
    </location>
    <ligand>
        <name>dimethylallyl diphosphate</name>
        <dbReference type="ChEBI" id="CHEBI:57623"/>
    </ligand>
</feature>
<feature type="binding site" evidence="6">
    <location>
        <position position="95"/>
    </location>
    <ligand>
        <name>[4Fe-4S] cluster</name>
        <dbReference type="ChEBI" id="CHEBI:49883"/>
    </ligand>
</feature>
<accession>R1CYI5</accession>
<feature type="binding site" evidence="6">
    <location>
        <position position="217"/>
    </location>
    <ligand>
        <name>dimethylallyl diphosphate</name>
        <dbReference type="ChEBI" id="CHEBI:57623"/>
    </ligand>
</feature>
<keyword evidence="6" id="KW-0414">Isoprene biosynthesis</keyword>
<comment type="cofactor">
    <cofactor evidence="6">
        <name>[4Fe-4S] cluster</name>
        <dbReference type="ChEBI" id="CHEBI:49883"/>
    </cofactor>
    <text evidence="6">Binds 1 [4Fe-4S] cluster per subunit.</text>
</comment>
<sequence>MKIILAENSGFCFGVEKAINTAIEVVNNENKKIYSLGPLIHNNQVINMLNKKGLEIIDDITDIDNGKIIIRSHGVPFNTIQLAKQRHLEIIDTTCPFVKKIQLKVKKYYEKGYAIVIIGNPKHPEVIGINGWCNNSAHIINSENDIDDIPKYDKICIVAQTTARKDKFNKLSKLISTKGREVKIFNTICNATKLRQEACKKVAKKADAIVVIGGFHSSNTQKLAQISRKFCPNTYHIETAEQLPLDKLINCDIVGVTAGASTPDWIIKEVIEKMNNANNKMSEMMKAIENTMVDIQRGDTVEGTVISVSKDEVMVNIGYKSDGIIKRNELTSDPFSNPENVVKVGDKIKVYVLSLDDGEGNVLLSKKRVDFIKGWNELEEIYNNKKTVKAKAVEVVKGGIIAIVNGIRGFIPASHISINYVKELKEFIGKEFSVEIIEFDKNKKRLVLSRKNIEKTEIEQKKNKLLESLTEGQKINGEVKRLTDFGAFVEIGGIDGLIHISELSWGRINHPSEVVKEGDLVETIVLKVDKENERISLSLKQIKPQPWENVKNRYSEGDVINGKVVKLTNFGAFVEIEPGLEGLVHISQISNEHIAKPSEKLTEGQKIKVKILNIKEEEKRMSLSIKEVNEDDVEKFKDYQEPQEEITVEDIMNNK</sequence>
<keyword evidence="9" id="KW-0689">Ribosomal protein</keyword>
<dbReference type="PANTHER" id="PTHR30426:SF0">
    <property type="entry name" value="4-HYDROXY-3-METHYLBUT-2-ENYL DIPHOSPHATE REDUCTASE"/>
    <property type="match status" value="1"/>
</dbReference>
<feature type="binding site" evidence="6">
    <location>
        <position position="189"/>
    </location>
    <ligand>
        <name>[4Fe-4S] cluster</name>
        <dbReference type="ChEBI" id="CHEBI:49883"/>
    </ligand>
</feature>
<feature type="binding site" evidence="6">
    <location>
        <position position="161"/>
    </location>
    <ligand>
        <name>(2E)-4-hydroxy-3-methylbut-2-enyl diphosphate</name>
        <dbReference type="ChEBI" id="CHEBI:128753"/>
    </ligand>
</feature>
<feature type="coiled-coil region" evidence="7">
    <location>
        <begin position="267"/>
        <end position="294"/>
    </location>
</feature>
<feature type="domain" description="S1 motif" evidence="8">
    <location>
        <begin position="385"/>
        <end position="451"/>
    </location>
</feature>
<keyword evidence="10" id="KW-1185">Reference proteome</keyword>
<dbReference type="UniPathway" id="UPA00059">
    <property type="reaction ID" value="UER00105"/>
</dbReference>
<dbReference type="GO" id="GO:0046872">
    <property type="term" value="F:metal ion binding"/>
    <property type="evidence" value="ECO:0007669"/>
    <property type="project" value="UniProtKB-KW"/>
</dbReference>
<dbReference type="GO" id="GO:0051539">
    <property type="term" value="F:4 iron, 4 sulfur cluster binding"/>
    <property type="evidence" value="ECO:0007669"/>
    <property type="project" value="UniProtKB-UniRule"/>
</dbReference>
<feature type="binding site" evidence="6">
    <location>
        <position position="41"/>
    </location>
    <ligand>
        <name>isopentenyl diphosphate</name>
        <dbReference type="ChEBI" id="CHEBI:128769"/>
    </ligand>
</feature>
<dbReference type="HAMAP" id="MF_00191">
    <property type="entry name" value="IspH"/>
    <property type="match status" value="1"/>
</dbReference>
<evidence type="ECO:0000256" key="6">
    <source>
        <dbReference type="HAMAP-Rule" id="MF_00191"/>
    </source>
</evidence>
<comment type="pathway">
    <text evidence="6">Isoprenoid biosynthesis; isopentenyl diphosphate biosynthesis via DXP pathway; isopentenyl diphosphate from 1-deoxy-D-xylulose 5-phosphate: step 6/6.</text>
</comment>
<dbReference type="NCBIfam" id="NF002187">
    <property type="entry name" value="PRK01045.1-1"/>
    <property type="match status" value="1"/>
</dbReference>
<feature type="binding site" evidence="6">
    <location>
        <position position="73"/>
    </location>
    <ligand>
        <name>isopentenyl diphosphate</name>
        <dbReference type="ChEBI" id="CHEBI:128769"/>
    </ligand>
</feature>
<dbReference type="Gene3D" id="3.40.50.11270">
    <property type="match status" value="1"/>
</dbReference>
<comment type="caution">
    <text evidence="9">The sequence shown here is derived from an EMBL/GenBank/DDBJ whole genome shotgun (WGS) entry which is preliminary data.</text>
</comment>
<name>R1CYI5_9FIRM</name>
<evidence type="ECO:0000256" key="2">
    <source>
        <dbReference type="ARBA" id="ARBA00022723"/>
    </source>
</evidence>
<keyword evidence="2 6" id="KW-0479">Metal-binding</keyword>
<dbReference type="CDD" id="cd05687">
    <property type="entry name" value="S1_RPS1_repeat_ec1_hs1"/>
    <property type="match status" value="1"/>
</dbReference>
<dbReference type="GO" id="GO:0005840">
    <property type="term" value="C:ribosome"/>
    <property type="evidence" value="ECO:0007669"/>
    <property type="project" value="UniProtKB-KW"/>
</dbReference>
<feature type="binding site" evidence="6">
    <location>
        <position position="123"/>
    </location>
    <ligand>
        <name>dimethylallyl diphosphate</name>
        <dbReference type="ChEBI" id="CHEBI:57623"/>
    </ligand>
</feature>
<evidence type="ECO:0000313" key="10">
    <source>
        <dbReference type="Proteomes" id="UP000013378"/>
    </source>
</evidence>
<dbReference type="RefSeq" id="WP_006307257.1">
    <property type="nucleotide sequence ID" value="NZ_ARZA01000042.1"/>
</dbReference>
<dbReference type="EC" id="1.17.7.4" evidence="6"/>
<dbReference type="UniPathway" id="UPA00056">
    <property type="reaction ID" value="UER00097"/>
</dbReference>
<dbReference type="InterPro" id="IPR003029">
    <property type="entry name" value="S1_domain"/>
</dbReference>
<feature type="active site" description="Proton donor" evidence="6">
    <location>
        <position position="125"/>
    </location>
</feature>
<evidence type="ECO:0000256" key="1">
    <source>
        <dbReference type="ARBA" id="ARBA00022485"/>
    </source>
</evidence>
<dbReference type="GO" id="GO:0051745">
    <property type="term" value="F:4-hydroxy-3-methylbut-2-enyl diphosphate reductase activity"/>
    <property type="evidence" value="ECO:0007669"/>
    <property type="project" value="UniProtKB-UniRule"/>
</dbReference>
<proteinExistence type="inferred from homology"/>
<dbReference type="GO" id="GO:0019288">
    <property type="term" value="P:isopentenyl diphosphate biosynthetic process, methylerythritol 4-phosphate pathway"/>
    <property type="evidence" value="ECO:0007669"/>
    <property type="project" value="UniProtKB-UniRule"/>
</dbReference>
<dbReference type="PRINTS" id="PR00681">
    <property type="entry name" value="RIBOSOMALS1"/>
</dbReference>
<comment type="pathway">
    <text evidence="6">Isoprenoid biosynthesis; dimethylallyl diphosphate biosynthesis; dimethylallyl diphosphate from (2E)-4-hydroxy-3-methylbutenyl diphosphate: step 1/1.</text>
</comment>
<dbReference type="PROSITE" id="PS50126">
    <property type="entry name" value="S1"/>
    <property type="match status" value="4"/>
</dbReference>
<dbReference type="NCBIfam" id="NF000907">
    <property type="entry name" value="PRK00087.1"/>
    <property type="match status" value="1"/>
</dbReference>
<feature type="binding site" evidence="6">
    <location>
        <position position="261"/>
    </location>
    <ligand>
        <name>dimethylallyl diphosphate</name>
        <dbReference type="ChEBI" id="CHEBI:57623"/>
    </ligand>
</feature>
<feature type="binding site" evidence="6">
    <location>
        <position position="123"/>
    </location>
    <ligand>
        <name>(2E)-4-hydroxy-3-methylbut-2-enyl diphosphate</name>
        <dbReference type="ChEBI" id="CHEBI:128753"/>
    </ligand>
</feature>
<reference evidence="9 10" key="1">
    <citation type="journal article" date="2015" name="Geomicrobiol. J.">
        <title>Caldisalinibacter kiritimatiensis gen. nov., sp. nov., a moderately thermohalophilic thiosulfate-reducing bacterium from a hypersaline microbial mat.</title>
        <authorList>
            <person name="Ben Hania W."/>
            <person name="Joseph M."/>
            <person name="Fiebig A."/>
            <person name="Bunk B."/>
            <person name="Klenk H.-P."/>
            <person name="Fardeau M.-L."/>
            <person name="Spring S."/>
        </authorList>
    </citation>
    <scope>NUCLEOTIDE SEQUENCE [LARGE SCALE GENOMIC DNA]</scope>
    <source>
        <strain evidence="9 10">L21-TH-D2</strain>
    </source>
</reference>
<dbReference type="FunFam" id="2.40.50.140:FF:000103">
    <property type="entry name" value="protein RRP5 homolog"/>
    <property type="match status" value="1"/>
</dbReference>
<dbReference type="STRING" id="1304284.L21TH_0287"/>
<dbReference type="NCBIfam" id="TIGR00216">
    <property type="entry name" value="ispH_lytB"/>
    <property type="match status" value="1"/>
</dbReference>